<reference evidence="1 2" key="1">
    <citation type="submission" date="2015-07" db="EMBL/GenBank/DDBJ databases">
        <authorList>
            <person name="Ju K.-S."/>
            <person name="Doroghazi J.R."/>
            <person name="Metcalf W.W."/>
        </authorList>
    </citation>
    <scope>NUCLEOTIDE SEQUENCE [LARGE SCALE GENOMIC DNA]</scope>
    <source>
        <strain evidence="1 2">NRRL B-3589</strain>
    </source>
</reference>
<organism evidence="1 2">
    <name type="scientific">Streptomyces varsoviensis</name>
    <dbReference type="NCBI Taxonomy" id="67373"/>
    <lineage>
        <taxon>Bacteria</taxon>
        <taxon>Bacillati</taxon>
        <taxon>Actinomycetota</taxon>
        <taxon>Actinomycetes</taxon>
        <taxon>Kitasatosporales</taxon>
        <taxon>Streptomycetaceae</taxon>
        <taxon>Streptomyces</taxon>
    </lineage>
</organism>
<protein>
    <submittedName>
        <fullName evidence="1">Geosmin synthase</fullName>
    </submittedName>
</protein>
<accession>A0ABR5IU01</accession>
<gene>
    <name evidence="1" type="ORF">ADK38_41235</name>
</gene>
<feature type="non-terminal residue" evidence="1">
    <location>
        <position position="303"/>
    </location>
</feature>
<dbReference type="Gene3D" id="1.10.600.10">
    <property type="entry name" value="Farnesyl Diphosphate Synthase"/>
    <property type="match status" value="1"/>
</dbReference>
<dbReference type="Proteomes" id="UP000037020">
    <property type="component" value="Unassembled WGS sequence"/>
</dbReference>
<dbReference type="EMBL" id="LGUT01003965">
    <property type="protein sequence ID" value="KOG67950.1"/>
    <property type="molecule type" value="Genomic_DNA"/>
</dbReference>
<evidence type="ECO:0000313" key="1">
    <source>
        <dbReference type="EMBL" id="KOG67950.1"/>
    </source>
</evidence>
<sequence length="303" mass="34075">MPYQARLNPSLPRAQAHAAPWARSMGMLEGSGVWEEADLDAHGYPLLCAYTHPDAAPEALDTVTDWYVWVFFFDDHFVETFKRTGDIAGAEAYLDRLPLFMPRDGSPMPEPGNPVEAGLADLWGRTAPRMSPQWRERFFESTFNLLQESMWELHNINAGRVANPVEYIEMRRKVGGAPWSAGLVEFANGTEVPDAVARSRPLRVLKDAFADAVHLRNDLFSYQREITEEGELSNGVLVVERFFGYGPQRAADTVNDLLTSRLHQFEHTALTELPPLFEEYGLAPDDRARVLAYAQGLSLIHIS</sequence>
<keyword evidence="2" id="KW-1185">Reference proteome</keyword>
<comment type="caution">
    <text evidence="1">The sequence shown here is derived from an EMBL/GenBank/DDBJ whole genome shotgun (WGS) entry which is preliminary data.</text>
</comment>
<proteinExistence type="predicted"/>
<evidence type="ECO:0000313" key="2">
    <source>
        <dbReference type="Proteomes" id="UP000037020"/>
    </source>
</evidence>
<dbReference type="SUPFAM" id="SSF48576">
    <property type="entry name" value="Terpenoid synthases"/>
    <property type="match status" value="1"/>
</dbReference>
<dbReference type="InterPro" id="IPR008949">
    <property type="entry name" value="Isoprenoid_synthase_dom_sf"/>
</dbReference>
<dbReference type="Pfam" id="PF19086">
    <property type="entry name" value="Terpene_syn_C_2"/>
    <property type="match status" value="1"/>
</dbReference>
<name>A0ABR5IU01_9ACTN</name>